<gene>
    <name evidence="7" type="ORF">Sjap_007262</name>
</gene>
<evidence type="ECO:0000256" key="5">
    <source>
        <dbReference type="SAM" id="MobiDB-lite"/>
    </source>
</evidence>
<dbReference type="Proteomes" id="UP001417504">
    <property type="component" value="Unassembled WGS sequence"/>
</dbReference>
<evidence type="ECO:0000256" key="4">
    <source>
        <dbReference type="ARBA" id="ARBA00023242"/>
    </source>
</evidence>
<sequence>MATSLISNHESRSSSIDRLLIESKRRKKKKNQNQNQNQNQNENANKNNSTSRWRTPAEHHTYSSKLLEALRHVRRTTTTTTTPSTQSPARAVRDAADRALAAAAKGRTRWSRHILTHRLKLKFKKRKPPRPAHGDSRSEKPGLDVLKFKGKKKNKRLPALQRRVRVLGRLVPGGRKLSFPTLLEETTDYIAALQMQVRTMTALTELLSVAGSR</sequence>
<dbReference type="InterPro" id="IPR036638">
    <property type="entry name" value="HLH_DNA-bd_sf"/>
</dbReference>
<dbReference type="InterPro" id="IPR059002">
    <property type="entry name" value="IBH1_N"/>
</dbReference>
<evidence type="ECO:0000259" key="6">
    <source>
        <dbReference type="PROSITE" id="PS50888"/>
    </source>
</evidence>
<dbReference type="EMBL" id="JBBNAE010000003">
    <property type="protein sequence ID" value="KAK9136668.1"/>
    <property type="molecule type" value="Genomic_DNA"/>
</dbReference>
<keyword evidence="8" id="KW-1185">Reference proteome</keyword>
<dbReference type="InterPro" id="IPR044549">
    <property type="entry name" value="bHLH_AtIBH1-like"/>
</dbReference>
<dbReference type="PANTHER" id="PTHR33124:SF12">
    <property type="entry name" value="TRANSCRIPTION FACTOR BHLH148"/>
    <property type="match status" value="1"/>
</dbReference>
<dbReference type="SUPFAM" id="SSF47459">
    <property type="entry name" value="HLH, helix-loop-helix DNA-binding domain"/>
    <property type="match status" value="1"/>
</dbReference>
<dbReference type="CDD" id="cd11444">
    <property type="entry name" value="bHLH_AtIBH1_like"/>
    <property type="match status" value="1"/>
</dbReference>
<feature type="region of interest" description="Disordered" evidence="5">
    <location>
        <begin position="25"/>
        <end position="58"/>
    </location>
</feature>
<evidence type="ECO:0000256" key="1">
    <source>
        <dbReference type="ARBA" id="ARBA00004123"/>
    </source>
</evidence>
<feature type="domain" description="BHLH" evidence="6">
    <location>
        <begin position="144"/>
        <end position="193"/>
    </location>
</feature>
<keyword evidence="2" id="KW-0805">Transcription regulation</keyword>
<evidence type="ECO:0000256" key="2">
    <source>
        <dbReference type="ARBA" id="ARBA00023015"/>
    </source>
</evidence>
<reference evidence="7 8" key="1">
    <citation type="submission" date="2024-01" db="EMBL/GenBank/DDBJ databases">
        <title>Genome assemblies of Stephania.</title>
        <authorList>
            <person name="Yang L."/>
        </authorList>
    </citation>
    <scope>NUCLEOTIDE SEQUENCE [LARGE SCALE GENOMIC DNA]</scope>
    <source>
        <strain evidence="7">QJT</strain>
        <tissue evidence="7">Leaf</tissue>
    </source>
</reference>
<dbReference type="PROSITE" id="PS50888">
    <property type="entry name" value="BHLH"/>
    <property type="match status" value="1"/>
</dbReference>
<dbReference type="InterPro" id="IPR011598">
    <property type="entry name" value="bHLH_dom"/>
</dbReference>
<accession>A0AAP0JNZ2</accession>
<evidence type="ECO:0000313" key="8">
    <source>
        <dbReference type="Proteomes" id="UP001417504"/>
    </source>
</evidence>
<dbReference type="GO" id="GO:0005634">
    <property type="term" value="C:nucleus"/>
    <property type="evidence" value="ECO:0007669"/>
    <property type="project" value="UniProtKB-SubCell"/>
</dbReference>
<dbReference type="Pfam" id="PF26576">
    <property type="entry name" value="IBH1_N"/>
    <property type="match status" value="1"/>
</dbReference>
<dbReference type="InterPro" id="IPR044660">
    <property type="entry name" value="IBH1-like"/>
</dbReference>
<dbReference type="AlphaFoldDB" id="A0AAP0JNZ2"/>
<feature type="compositionally biased region" description="Low complexity" evidence="5">
    <location>
        <begin position="32"/>
        <end position="48"/>
    </location>
</feature>
<comment type="caution">
    <text evidence="7">The sequence shown here is derived from an EMBL/GenBank/DDBJ whole genome shotgun (WGS) entry which is preliminary data.</text>
</comment>
<organism evidence="7 8">
    <name type="scientific">Stephania japonica</name>
    <dbReference type="NCBI Taxonomy" id="461633"/>
    <lineage>
        <taxon>Eukaryota</taxon>
        <taxon>Viridiplantae</taxon>
        <taxon>Streptophyta</taxon>
        <taxon>Embryophyta</taxon>
        <taxon>Tracheophyta</taxon>
        <taxon>Spermatophyta</taxon>
        <taxon>Magnoliopsida</taxon>
        <taxon>Ranunculales</taxon>
        <taxon>Menispermaceae</taxon>
        <taxon>Menispermoideae</taxon>
        <taxon>Cissampelideae</taxon>
        <taxon>Stephania</taxon>
    </lineage>
</organism>
<keyword evidence="3" id="KW-0804">Transcription</keyword>
<evidence type="ECO:0000256" key="3">
    <source>
        <dbReference type="ARBA" id="ARBA00023163"/>
    </source>
</evidence>
<protein>
    <recommendedName>
        <fullName evidence="6">BHLH domain-containing protein</fullName>
    </recommendedName>
</protein>
<dbReference type="GO" id="GO:0000976">
    <property type="term" value="F:transcription cis-regulatory region binding"/>
    <property type="evidence" value="ECO:0007669"/>
    <property type="project" value="UniProtKB-ARBA"/>
</dbReference>
<proteinExistence type="predicted"/>
<evidence type="ECO:0000313" key="7">
    <source>
        <dbReference type="EMBL" id="KAK9136668.1"/>
    </source>
</evidence>
<name>A0AAP0JNZ2_9MAGN</name>
<dbReference type="PANTHER" id="PTHR33124">
    <property type="entry name" value="TRANSCRIPTION FACTOR IBH1-LIKE 1"/>
    <property type="match status" value="1"/>
</dbReference>
<keyword evidence="4" id="KW-0539">Nucleus</keyword>
<dbReference type="GO" id="GO:0046983">
    <property type="term" value="F:protein dimerization activity"/>
    <property type="evidence" value="ECO:0007669"/>
    <property type="project" value="InterPro"/>
</dbReference>
<comment type="subcellular location">
    <subcellularLocation>
        <location evidence="1">Nucleus</location>
    </subcellularLocation>
</comment>
<feature type="region of interest" description="Disordered" evidence="5">
    <location>
        <begin position="75"/>
        <end position="97"/>
    </location>
</feature>
<dbReference type="GO" id="GO:0006355">
    <property type="term" value="P:regulation of DNA-templated transcription"/>
    <property type="evidence" value="ECO:0007669"/>
    <property type="project" value="InterPro"/>
</dbReference>